<dbReference type="PANTHER" id="PTHR34986">
    <property type="entry name" value="EVOLVED BETA-GALACTOSIDASE SUBUNIT BETA"/>
    <property type="match status" value="1"/>
</dbReference>
<dbReference type="RefSeq" id="WP_278288608.1">
    <property type="nucleotide sequence ID" value="NZ_CP113495.1"/>
</dbReference>
<dbReference type="AlphaFoldDB" id="A0A654IMB2"/>
<protein>
    <recommendedName>
        <fullName evidence="2">YhcH/YjgK/YiaL family protein</fullName>
    </recommendedName>
</protein>
<dbReference type="NCBIfam" id="TIGR00022">
    <property type="entry name" value="YhcH/YjgK/YiaL family protein"/>
    <property type="match status" value="1"/>
</dbReference>
<dbReference type="GO" id="GO:0005829">
    <property type="term" value="C:cytosol"/>
    <property type="evidence" value="ECO:0007669"/>
    <property type="project" value="TreeGrafter"/>
</dbReference>
<gene>
    <name evidence="1" type="ORF">MF5583_00374</name>
</gene>
<evidence type="ECO:0008006" key="2">
    <source>
        <dbReference type="Google" id="ProtNLM"/>
    </source>
</evidence>
<organism evidence="1">
    <name type="scientific">Mycoplasma feriruminatoris</name>
    <dbReference type="NCBI Taxonomy" id="1179777"/>
    <lineage>
        <taxon>Bacteria</taxon>
        <taxon>Bacillati</taxon>
        <taxon>Mycoplasmatota</taxon>
        <taxon>Mollicutes</taxon>
        <taxon>Mycoplasmataceae</taxon>
        <taxon>Mycoplasma</taxon>
    </lineage>
</organism>
<dbReference type="EMBL" id="LR739236">
    <property type="protein sequence ID" value="VZR99981.1"/>
    <property type="molecule type" value="Genomic_DNA"/>
</dbReference>
<sequence length="149" mass="17533">MIYDKLSNLNRYLNIHKNIDFAINFINQTDLKDLKDGINVISDTLFYNKFITNTIEKNNAVFESHKKYLDLHILISGDEFIGHEFVDDLNEQVEYNLKDDVCLYKTKTTKTIYQNNQSFALFFFTDAHSPKIKANCDQITKVVFKILYD</sequence>
<evidence type="ECO:0000313" key="1">
    <source>
        <dbReference type="EMBL" id="VZR99981.1"/>
    </source>
</evidence>
<name>A0A654IMB2_9MOLU</name>
<dbReference type="Pfam" id="PF04074">
    <property type="entry name" value="DUF386"/>
    <property type="match status" value="1"/>
</dbReference>
<dbReference type="PANTHER" id="PTHR34986:SF1">
    <property type="entry name" value="PROTEIN YIAL"/>
    <property type="match status" value="1"/>
</dbReference>
<dbReference type="Gene3D" id="2.60.120.370">
    <property type="entry name" value="YhcH/YjgK/YiaL"/>
    <property type="match status" value="1"/>
</dbReference>
<proteinExistence type="predicted"/>
<dbReference type="InterPro" id="IPR037012">
    <property type="entry name" value="NanQ/TabA/YiaL_sf"/>
</dbReference>
<reference evidence="1" key="1">
    <citation type="submission" date="2019-11" db="EMBL/GenBank/DDBJ databases">
        <authorList>
            <person name="Falquet L."/>
            <person name="Falquet L."/>
        </authorList>
    </citation>
    <scope>NUCLEOTIDE SEQUENCE</scope>
    <source>
        <strain evidence="1">14/OD_0535</strain>
    </source>
</reference>
<dbReference type="InterPro" id="IPR004375">
    <property type="entry name" value="NanQ/TabA/YiaL"/>
</dbReference>
<dbReference type="SUPFAM" id="SSF51197">
    <property type="entry name" value="Clavaminate synthase-like"/>
    <property type="match status" value="1"/>
</dbReference>
<accession>A0A654IMB2</accession>